<evidence type="ECO:0000313" key="1">
    <source>
        <dbReference type="EMBL" id="OOK28747.1"/>
    </source>
</evidence>
<dbReference type="EMBL" id="MPAF01000015">
    <property type="protein sequence ID" value="OOK28747.1"/>
    <property type="molecule type" value="Genomic_DNA"/>
</dbReference>
<evidence type="ECO:0000313" key="2">
    <source>
        <dbReference type="Proteomes" id="UP000188855"/>
    </source>
</evidence>
<dbReference type="Proteomes" id="UP000188855">
    <property type="component" value="Unassembled WGS sequence"/>
</dbReference>
<accession>A0AAX0KF72</accession>
<protein>
    <submittedName>
        <fullName evidence="1">Uncharacterized protein</fullName>
    </submittedName>
</protein>
<sequence>MSSTAYGTCADSGLDTFKGHPPLLGQTNQVAGMCKSSGFIPRTGIHHPGDSV</sequence>
<comment type="caution">
    <text evidence="1">The sequence shown here is derived from an EMBL/GenBank/DDBJ whole genome shotgun (WGS) entry which is preliminary data.</text>
</comment>
<name>A0AAX0KF72_ECOLX</name>
<reference evidence="1 2" key="1">
    <citation type="submission" date="2016-10" db="EMBL/GenBank/DDBJ databases">
        <title>Whole genome sequences of antibiotic resistant commensal Escherichia coli from healthy Australian adults.</title>
        <authorList>
            <person name="Moran R.A."/>
            <person name="Anantham S."/>
            <person name="Nigro S.J."/>
            <person name="Holt K.E."/>
            <person name="Hall R.M."/>
        </authorList>
    </citation>
    <scope>NUCLEOTIDE SEQUENCE [LARGE SCALE GENOMIC DNA]</scope>
    <source>
        <strain evidence="1 2">2.3-R4</strain>
    </source>
</reference>
<proteinExistence type="predicted"/>
<gene>
    <name evidence="1" type="ORF">BMT91_10085</name>
</gene>
<dbReference type="AlphaFoldDB" id="A0AAX0KF72"/>
<organism evidence="1 2">
    <name type="scientific">Escherichia coli</name>
    <dbReference type="NCBI Taxonomy" id="562"/>
    <lineage>
        <taxon>Bacteria</taxon>
        <taxon>Pseudomonadati</taxon>
        <taxon>Pseudomonadota</taxon>
        <taxon>Gammaproteobacteria</taxon>
        <taxon>Enterobacterales</taxon>
        <taxon>Enterobacteriaceae</taxon>
        <taxon>Escherichia</taxon>
    </lineage>
</organism>